<organism evidence="4">
    <name type="scientific">metagenome</name>
    <dbReference type="NCBI Taxonomy" id="256318"/>
    <lineage>
        <taxon>unclassified sequences</taxon>
        <taxon>metagenomes</taxon>
    </lineage>
</organism>
<dbReference type="PANTHER" id="PTHR10434:SF55">
    <property type="entry name" value="POSSIBLE ACYLTRANSFERASE"/>
    <property type="match status" value="1"/>
</dbReference>
<dbReference type="PANTHER" id="PTHR10434">
    <property type="entry name" value="1-ACYL-SN-GLYCEROL-3-PHOSPHATE ACYLTRANSFERASE"/>
    <property type="match status" value="1"/>
</dbReference>
<accession>A0A2P2C639</accession>
<evidence type="ECO:0000259" key="3">
    <source>
        <dbReference type="SMART" id="SM00563"/>
    </source>
</evidence>
<dbReference type="Pfam" id="PF01553">
    <property type="entry name" value="Acyltransferase"/>
    <property type="match status" value="1"/>
</dbReference>
<sequence>MTYRLANLVGRALLALWGIRVRTTGTSHLPRSGPVILAMTHVGYLDFVLVEKAAIQRGRYVRFLCRADIWKPGPLAWAMDRMRHVPVDRTVPAHAYLLARRRLEEGEALGIFPEAGISYSFTVRALMPGVAALARATGAPVVPVAIWGSQRIWSVRRPVNGRQPRPRLRRGQLVDICFGAPMSVAATDDLSAWTSLLGARLTELLESLQRLPEHQPAVGEDADWHPAHMGGSAPDRLEAADLDAFPRAAVLPTWGPPVARTDSPGSEP</sequence>
<evidence type="ECO:0000256" key="1">
    <source>
        <dbReference type="ARBA" id="ARBA00022679"/>
    </source>
</evidence>
<dbReference type="GO" id="GO:0003841">
    <property type="term" value="F:1-acylglycerol-3-phosphate O-acyltransferase activity"/>
    <property type="evidence" value="ECO:0007669"/>
    <property type="project" value="TreeGrafter"/>
</dbReference>
<dbReference type="CDD" id="cd07989">
    <property type="entry name" value="LPLAT_AGPAT-like"/>
    <property type="match status" value="1"/>
</dbReference>
<reference evidence="4" key="1">
    <citation type="submission" date="2015-08" db="EMBL/GenBank/DDBJ databases">
        <authorList>
            <person name="Babu N.S."/>
            <person name="Beckwith C.J."/>
            <person name="Beseler K.G."/>
            <person name="Brison A."/>
            <person name="Carone J.V."/>
            <person name="Caskin T.P."/>
            <person name="Diamond M."/>
            <person name="Durham M.E."/>
            <person name="Foxe J.M."/>
            <person name="Go M."/>
            <person name="Henderson B.A."/>
            <person name="Jones I.B."/>
            <person name="McGettigan J.A."/>
            <person name="Micheletti S.J."/>
            <person name="Nasrallah M.E."/>
            <person name="Ortiz D."/>
            <person name="Piller C.R."/>
            <person name="Privatt S.R."/>
            <person name="Schneider S.L."/>
            <person name="Sharp S."/>
            <person name="Smith T.C."/>
            <person name="Stanton J.D."/>
            <person name="Ullery H.E."/>
            <person name="Wilson R.J."/>
            <person name="Serrano M.G."/>
            <person name="Buck G."/>
            <person name="Lee V."/>
            <person name="Wang Y."/>
            <person name="Carvalho R."/>
            <person name="Voegtly L."/>
            <person name="Shi R."/>
            <person name="Duckworth R."/>
            <person name="Johnson A."/>
            <person name="Loviza R."/>
            <person name="Walstead R."/>
            <person name="Shah Z."/>
            <person name="Kiflezghi M."/>
            <person name="Wade K."/>
            <person name="Ball S.L."/>
            <person name="Bradley K.W."/>
            <person name="Asai D.J."/>
            <person name="Bowman C.A."/>
            <person name="Russell D.A."/>
            <person name="Pope W.H."/>
            <person name="Jacobs-Sera D."/>
            <person name="Hendrix R.W."/>
            <person name="Hatfull G.F."/>
        </authorList>
    </citation>
    <scope>NUCLEOTIDE SEQUENCE</scope>
</reference>
<dbReference type="EMBL" id="CZKA01000037">
    <property type="protein sequence ID" value="CUR57466.1"/>
    <property type="molecule type" value="Genomic_DNA"/>
</dbReference>
<gene>
    <name evidence="4" type="ORF">NOCA2420032</name>
</gene>
<feature type="domain" description="Phospholipid/glycerol acyltransferase" evidence="3">
    <location>
        <begin position="35"/>
        <end position="149"/>
    </location>
</feature>
<dbReference type="SUPFAM" id="SSF69593">
    <property type="entry name" value="Glycerol-3-phosphate (1)-acyltransferase"/>
    <property type="match status" value="1"/>
</dbReference>
<dbReference type="SMART" id="SM00563">
    <property type="entry name" value="PlsC"/>
    <property type="match status" value="1"/>
</dbReference>
<keyword evidence="2 4" id="KW-0012">Acyltransferase</keyword>
<dbReference type="AlphaFoldDB" id="A0A2P2C639"/>
<evidence type="ECO:0000256" key="2">
    <source>
        <dbReference type="ARBA" id="ARBA00023315"/>
    </source>
</evidence>
<proteinExistence type="predicted"/>
<name>A0A2P2C639_9ZZZZ</name>
<dbReference type="GO" id="GO:0006654">
    <property type="term" value="P:phosphatidic acid biosynthetic process"/>
    <property type="evidence" value="ECO:0007669"/>
    <property type="project" value="TreeGrafter"/>
</dbReference>
<keyword evidence="1 4" id="KW-0808">Transferase</keyword>
<dbReference type="GO" id="GO:0005886">
    <property type="term" value="C:plasma membrane"/>
    <property type="evidence" value="ECO:0007669"/>
    <property type="project" value="TreeGrafter"/>
</dbReference>
<evidence type="ECO:0000313" key="4">
    <source>
        <dbReference type="EMBL" id="CUR57466.1"/>
    </source>
</evidence>
<dbReference type="InterPro" id="IPR002123">
    <property type="entry name" value="Plipid/glycerol_acylTrfase"/>
</dbReference>
<protein>
    <submittedName>
        <fullName evidence="4">Putative Phospholipid/glycerol acyltransferase</fullName>
    </submittedName>
</protein>